<name>A0A8J2QHC8_9NEOP</name>
<accession>A0A8J2QHC8</accession>
<dbReference type="EMBL" id="CAKASE010000047">
    <property type="protein sequence ID" value="CAG9561723.1"/>
    <property type="molecule type" value="Genomic_DNA"/>
</dbReference>
<gene>
    <name evidence="8" type="ORF">DCHRY22_LOCUS3176</name>
</gene>
<feature type="transmembrane region" description="Helical" evidence="6">
    <location>
        <begin position="152"/>
        <end position="177"/>
    </location>
</feature>
<evidence type="ECO:0000259" key="7">
    <source>
        <dbReference type="PROSITE" id="PS50261"/>
    </source>
</evidence>
<feature type="transmembrane region" description="Helical" evidence="6">
    <location>
        <begin position="294"/>
        <end position="316"/>
    </location>
</feature>
<organism evidence="8 9">
    <name type="scientific">Danaus chrysippus</name>
    <name type="common">African queen</name>
    <dbReference type="NCBI Taxonomy" id="151541"/>
    <lineage>
        <taxon>Eukaryota</taxon>
        <taxon>Metazoa</taxon>
        <taxon>Ecdysozoa</taxon>
        <taxon>Arthropoda</taxon>
        <taxon>Hexapoda</taxon>
        <taxon>Insecta</taxon>
        <taxon>Pterygota</taxon>
        <taxon>Neoptera</taxon>
        <taxon>Endopterygota</taxon>
        <taxon>Lepidoptera</taxon>
        <taxon>Glossata</taxon>
        <taxon>Ditrysia</taxon>
        <taxon>Papilionoidea</taxon>
        <taxon>Nymphalidae</taxon>
        <taxon>Danainae</taxon>
        <taxon>Danaini</taxon>
        <taxon>Danaina</taxon>
        <taxon>Danaus</taxon>
        <taxon>Anosia</taxon>
    </lineage>
</organism>
<dbReference type="Pfam" id="PF00002">
    <property type="entry name" value="7tm_2"/>
    <property type="match status" value="1"/>
</dbReference>
<feature type="transmembrane region" description="Helical" evidence="6">
    <location>
        <begin position="120"/>
        <end position="146"/>
    </location>
</feature>
<dbReference type="OrthoDB" id="6134459at2759"/>
<evidence type="ECO:0000313" key="8">
    <source>
        <dbReference type="EMBL" id="CAG9561723.1"/>
    </source>
</evidence>
<feature type="compositionally biased region" description="Low complexity" evidence="5">
    <location>
        <begin position="367"/>
        <end position="383"/>
    </location>
</feature>
<dbReference type="InterPro" id="IPR017981">
    <property type="entry name" value="GPCR_2-like_7TM"/>
</dbReference>
<dbReference type="AlphaFoldDB" id="A0A8J2QHC8"/>
<protein>
    <submittedName>
        <fullName evidence="8">(African queen) hypothetical protein</fullName>
    </submittedName>
</protein>
<evidence type="ECO:0000256" key="1">
    <source>
        <dbReference type="ARBA" id="ARBA00004141"/>
    </source>
</evidence>
<dbReference type="PROSITE" id="PS50261">
    <property type="entry name" value="G_PROTEIN_RECEP_F2_4"/>
    <property type="match status" value="1"/>
</dbReference>
<reference evidence="8" key="1">
    <citation type="submission" date="2021-09" db="EMBL/GenBank/DDBJ databases">
        <authorList>
            <person name="Martin H S."/>
        </authorList>
    </citation>
    <scope>NUCLEOTIDE SEQUENCE</scope>
</reference>
<sequence>MPPSAVRPTRLSGPVERFALYLVKKQTKPAQMRLHLSRCGHEGTLYFEFPNAYSRWTPIEKTNYCIDIDSDLNPKFWSVMTSEDATENNQYYTGGIIISSVFLVAVFLVYAILPELQNLAGLVLMAYVFSLGAAFIILACLQLIGMDVLSCIVLTGMCYFFFLSTFCWMNIMSYDIWWTFRGYAKARTIHRKGVRFKFIMYCLYAYGVPTLMTIGLMTVNSMDLRHYPWIITPQIPKFGCFIEGGQKFVYLYIPMLVLILCNWMFYLMTAFNIWRLVRGTAILNSTHRSQKNRLMVYLKISVIMGINWLLEVVSFLTPKLTIWLYTDAYNVLMGLAIFLIFVWKRKIYRKLKARLTPSPIVPKLHHSSTSSTLESSLGQETSTVSINPRGK</sequence>
<keyword evidence="9" id="KW-1185">Reference proteome</keyword>
<feature type="transmembrane region" description="Helical" evidence="6">
    <location>
        <begin position="251"/>
        <end position="274"/>
    </location>
</feature>
<keyword evidence="4 6" id="KW-0472">Membrane</keyword>
<proteinExistence type="predicted"/>
<dbReference type="PANTHER" id="PTHR47154:SF2">
    <property type="entry name" value="G-PROTEIN COUPLED RECEPTOR MTH-RELATED"/>
    <property type="match status" value="1"/>
</dbReference>
<feature type="domain" description="G-protein coupled receptors family 2 profile 2" evidence="7">
    <location>
        <begin position="88"/>
        <end position="345"/>
    </location>
</feature>
<feature type="transmembrane region" description="Helical" evidence="6">
    <location>
        <begin position="91"/>
        <end position="113"/>
    </location>
</feature>
<evidence type="ECO:0000256" key="4">
    <source>
        <dbReference type="ARBA" id="ARBA00023136"/>
    </source>
</evidence>
<evidence type="ECO:0000256" key="5">
    <source>
        <dbReference type="SAM" id="MobiDB-lite"/>
    </source>
</evidence>
<keyword evidence="2 6" id="KW-0812">Transmembrane</keyword>
<dbReference type="Gene3D" id="1.20.1070.10">
    <property type="entry name" value="Rhodopsin 7-helix transmembrane proteins"/>
    <property type="match status" value="1"/>
</dbReference>
<comment type="caution">
    <text evidence="8">The sequence shown here is derived from an EMBL/GenBank/DDBJ whole genome shotgun (WGS) entry which is preliminary data.</text>
</comment>
<evidence type="ECO:0000313" key="9">
    <source>
        <dbReference type="Proteomes" id="UP000789524"/>
    </source>
</evidence>
<evidence type="ECO:0000256" key="3">
    <source>
        <dbReference type="ARBA" id="ARBA00022989"/>
    </source>
</evidence>
<dbReference type="Proteomes" id="UP000789524">
    <property type="component" value="Unassembled WGS sequence"/>
</dbReference>
<dbReference type="GO" id="GO:0008528">
    <property type="term" value="F:G protein-coupled peptide receptor activity"/>
    <property type="evidence" value="ECO:0007669"/>
    <property type="project" value="TreeGrafter"/>
</dbReference>
<feature type="transmembrane region" description="Helical" evidence="6">
    <location>
        <begin position="322"/>
        <end position="343"/>
    </location>
</feature>
<keyword evidence="3 6" id="KW-1133">Transmembrane helix</keyword>
<feature type="transmembrane region" description="Helical" evidence="6">
    <location>
        <begin position="198"/>
        <end position="219"/>
    </location>
</feature>
<dbReference type="GO" id="GO:0007166">
    <property type="term" value="P:cell surface receptor signaling pathway"/>
    <property type="evidence" value="ECO:0007669"/>
    <property type="project" value="InterPro"/>
</dbReference>
<dbReference type="GO" id="GO:0005886">
    <property type="term" value="C:plasma membrane"/>
    <property type="evidence" value="ECO:0007669"/>
    <property type="project" value="TreeGrafter"/>
</dbReference>
<dbReference type="InterPro" id="IPR000832">
    <property type="entry name" value="GPCR_2_secretin-like"/>
</dbReference>
<evidence type="ECO:0000256" key="2">
    <source>
        <dbReference type="ARBA" id="ARBA00022692"/>
    </source>
</evidence>
<evidence type="ECO:0000256" key="6">
    <source>
        <dbReference type="SAM" id="Phobius"/>
    </source>
</evidence>
<dbReference type="CDD" id="cd15039">
    <property type="entry name" value="7tmB3_Methuselah-like"/>
    <property type="match status" value="1"/>
</dbReference>
<feature type="region of interest" description="Disordered" evidence="5">
    <location>
        <begin position="364"/>
        <end position="391"/>
    </location>
</feature>
<dbReference type="InterPro" id="IPR051384">
    <property type="entry name" value="Mth_GPCR"/>
</dbReference>
<comment type="subcellular location">
    <subcellularLocation>
        <location evidence="1">Membrane</location>
        <topology evidence="1">Multi-pass membrane protein</topology>
    </subcellularLocation>
</comment>
<dbReference type="PANTHER" id="PTHR47154">
    <property type="entry name" value="G-PROTEIN COUPLED RECEPTOR MTH-RELATED"/>
    <property type="match status" value="1"/>
</dbReference>